<gene>
    <name evidence="1" type="ORF">SAMN05216275_102425</name>
</gene>
<sequence>MAGRDSHQRLFGCQFPTIKINRFLGPVPMYVEIMVTDMIARGELDLAEAKANQPINRLGVAEEIA</sequence>
<dbReference type="Proteomes" id="UP000199111">
    <property type="component" value="Unassembled WGS sequence"/>
</dbReference>
<proteinExistence type="predicted"/>
<reference evidence="2" key="1">
    <citation type="submission" date="2016-10" db="EMBL/GenBank/DDBJ databases">
        <authorList>
            <person name="Varghese N."/>
            <person name="Submissions S."/>
        </authorList>
    </citation>
    <scope>NUCLEOTIDE SEQUENCE [LARGE SCALE GENOMIC DNA]</scope>
    <source>
        <strain evidence="2">CGMCC 4.2126</strain>
    </source>
</reference>
<protein>
    <submittedName>
        <fullName evidence="1">Uncharacterized protein</fullName>
    </submittedName>
</protein>
<keyword evidence="2" id="KW-1185">Reference proteome</keyword>
<dbReference type="EMBL" id="FOQY01000002">
    <property type="protein sequence ID" value="SFI32729.1"/>
    <property type="molecule type" value="Genomic_DNA"/>
</dbReference>
<name>A0A1I3HAT3_9ACTN</name>
<dbReference type="AlphaFoldDB" id="A0A1I3HAT3"/>
<evidence type="ECO:0000313" key="1">
    <source>
        <dbReference type="EMBL" id="SFI32729.1"/>
    </source>
</evidence>
<organism evidence="1 2">
    <name type="scientific">Streptosporangium canum</name>
    <dbReference type="NCBI Taxonomy" id="324952"/>
    <lineage>
        <taxon>Bacteria</taxon>
        <taxon>Bacillati</taxon>
        <taxon>Actinomycetota</taxon>
        <taxon>Actinomycetes</taxon>
        <taxon>Streptosporangiales</taxon>
        <taxon>Streptosporangiaceae</taxon>
        <taxon>Streptosporangium</taxon>
    </lineage>
</organism>
<accession>A0A1I3HAT3</accession>
<evidence type="ECO:0000313" key="2">
    <source>
        <dbReference type="Proteomes" id="UP000199111"/>
    </source>
</evidence>